<feature type="transmembrane region" description="Helical" evidence="8">
    <location>
        <begin position="41"/>
        <end position="63"/>
    </location>
</feature>
<feature type="transmembrane region" description="Helical" evidence="8">
    <location>
        <begin position="230"/>
        <end position="249"/>
    </location>
</feature>
<evidence type="ECO:0000256" key="6">
    <source>
        <dbReference type="ARBA" id="ARBA00022989"/>
    </source>
</evidence>
<keyword evidence="3" id="KW-0813">Transport</keyword>
<dbReference type="InterPro" id="IPR002781">
    <property type="entry name" value="TM_pro_TauE-like"/>
</dbReference>
<keyword evidence="4 8" id="KW-1003">Cell membrane</keyword>
<dbReference type="Pfam" id="PF01925">
    <property type="entry name" value="TauE"/>
    <property type="match status" value="1"/>
</dbReference>
<evidence type="ECO:0000256" key="8">
    <source>
        <dbReference type="RuleBase" id="RU363041"/>
    </source>
</evidence>
<evidence type="ECO:0000256" key="1">
    <source>
        <dbReference type="ARBA" id="ARBA00004651"/>
    </source>
</evidence>
<feature type="transmembrane region" description="Helical" evidence="8">
    <location>
        <begin position="83"/>
        <end position="103"/>
    </location>
</feature>
<comment type="subcellular location">
    <subcellularLocation>
        <location evidence="1 8">Cell membrane</location>
        <topology evidence="1 8">Multi-pass membrane protein</topology>
    </subcellularLocation>
</comment>
<sequence length="254" mass="26742">MDALLALIIPDPLSDLAAVSLIALSFVTSLMTAALGLGGGILMVAAMASVVPPAALIPVHGLVQLGSNSGRAVLFHRFIRRPIVIWFLLGAAVGVTIGAQVAVRLPREVLLVVVGGFVLVTTWMPSLGRYRVPDRGFVAIGAVTAFITMFAGATGPFLAPFLSPERLGDRHATIGTFAACMTLKHGLKVTAFAAVGFAYLPWLPLVGLMVVSGFLGTVVGRQIVSRMPEARFRTAFRILLTVLALRLLYEGLVG</sequence>
<keyword evidence="7 8" id="KW-0472">Membrane</keyword>
<evidence type="ECO:0000256" key="2">
    <source>
        <dbReference type="ARBA" id="ARBA00009142"/>
    </source>
</evidence>
<evidence type="ECO:0000256" key="7">
    <source>
        <dbReference type="ARBA" id="ARBA00023136"/>
    </source>
</evidence>
<dbReference type="InterPro" id="IPR052017">
    <property type="entry name" value="TSUP"/>
</dbReference>
<keyword evidence="10" id="KW-1185">Reference proteome</keyword>
<dbReference type="OrthoDB" id="8478323at2"/>
<dbReference type="RefSeq" id="WP_028795170.1">
    <property type="nucleotide sequence ID" value="NZ_FNBW01000018.1"/>
</dbReference>
<name>A0A8G2EY67_9PROT</name>
<organism evidence="9 10">
    <name type="scientific">Thalassobaculum litoreum DSM 18839</name>
    <dbReference type="NCBI Taxonomy" id="1123362"/>
    <lineage>
        <taxon>Bacteria</taxon>
        <taxon>Pseudomonadati</taxon>
        <taxon>Pseudomonadota</taxon>
        <taxon>Alphaproteobacteria</taxon>
        <taxon>Rhodospirillales</taxon>
        <taxon>Thalassobaculaceae</taxon>
        <taxon>Thalassobaculum</taxon>
    </lineage>
</organism>
<feature type="transmembrane region" description="Helical" evidence="8">
    <location>
        <begin position="191"/>
        <end position="218"/>
    </location>
</feature>
<accession>A0A8G2EY67</accession>
<dbReference type="PANTHER" id="PTHR30269">
    <property type="entry name" value="TRANSMEMBRANE PROTEIN YFCA"/>
    <property type="match status" value="1"/>
</dbReference>
<evidence type="ECO:0000256" key="5">
    <source>
        <dbReference type="ARBA" id="ARBA00022692"/>
    </source>
</evidence>
<dbReference type="GO" id="GO:0005886">
    <property type="term" value="C:plasma membrane"/>
    <property type="evidence" value="ECO:0007669"/>
    <property type="project" value="UniProtKB-SubCell"/>
</dbReference>
<protein>
    <recommendedName>
        <fullName evidence="8">Probable membrane transporter protein</fullName>
    </recommendedName>
</protein>
<dbReference type="PANTHER" id="PTHR30269:SF37">
    <property type="entry name" value="MEMBRANE TRANSPORTER PROTEIN"/>
    <property type="match status" value="1"/>
</dbReference>
<comment type="similarity">
    <text evidence="2 8">Belongs to the 4-toluene sulfonate uptake permease (TSUP) (TC 2.A.102) family.</text>
</comment>
<feature type="transmembrane region" description="Helical" evidence="8">
    <location>
        <begin position="137"/>
        <end position="159"/>
    </location>
</feature>
<evidence type="ECO:0000313" key="10">
    <source>
        <dbReference type="Proteomes" id="UP000198615"/>
    </source>
</evidence>
<reference evidence="9 10" key="1">
    <citation type="submission" date="2016-10" db="EMBL/GenBank/DDBJ databases">
        <authorList>
            <person name="Varghese N."/>
            <person name="Submissions S."/>
        </authorList>
    </citation>
    <scope>NUCLEOTIDE SEQUENCE [LARGE SCALE GENOMIC DNA]</scope>
    <source>
        <strain evidence="9 10">DSM 18839</strain>
    </source>
</reference>
<feature type="transmembrane region" description="Helical" evidence="8">
    <location>
        <begin position="109"/>
        <end position="125"/>
    </location>
</feature>
<dbReference type="Proteomes" id="UP000198615">
    <property type="component" value="Unassembled WGS sequence"/>
</dbReference>
<comment type="caution">
    <text evidence="9">The sequence shown here is derived from an EMBL/GenBank/DDBJ whole genome shotgun (WGS) entry which is preliminary data.</text>
</comment>
<dbReference type="AlphaFoldDB" id="A0A8G2EY67"/>
<dbReference type="EMBL" id="FNBW01000018">
    <property type="protein sequence ID" value="SDG46090.1"/>
    <property type="molecule type" value="Genomic_DNA"/>
</dbReference>
<keyword evidence="5 8" id="KW-0812">Transmembrane</keyword>
<evidence type="ECO:0000313" key="9">
    <source>
        <dbReference type="EMBL" id="SDG46090.1"/>
    </source>
</evidence>
<keyword evidence="6 8" id="KW-1133">Transmembrane helix</keyword>
<proteinExistence type="inferred from homology"/>
<evidence type="ECO:0000256" key="3">
    <source>
        <dbReference type="ARBA" id="ARBA00022448"/>
    </source>
</evidence>
<feature type="transmembrane region" description="Helical" evidence="8">
    <location>
        <begin position="12"/>
        <end position="35"/>
    </location>
</feature>
<gene>
    <name evidence="9" type="ORF">SAMN05660686_04482</name>
</gene>
<evidence type="ECO:0000256" key="4">
    <source>
        <dbReference type="ARBA" id="ARBA00022475"/>
    </source>
</evidence>